<evidence type="ECO:0000259" key="2">
    <source>
        <dbReference type="Pfam" id="PF13400"/>
    </source>
</evidence>
<accession>A0A245ZTA3</accession>
<keyword evidence="1" id="KW-0812">Transmembrane</keyword>
<keyword evidence="1" id="KW-1133">Transmembrane helix</keyword>
<sequence length="569" mass="62024">MARNAIGTFLGRFRRDVRGNTLAIMAAALIPLTAMVGSGVDMTRAYMAQNRFRQACDAGALAGRRLLAGTTLSQTVRDEATKYFQFNFPQGLFQSSPYSLNMSVPAVGTLKIESTSVIPTTIMKMFGFETLPISASCSATQDFVGTDIMLVLDMSGSMNCAPGVAGACNNVEAWNSKMGALRAAATSLYDTLKDAQDQLHANNLRLRYGFVPYNATVNVGRIVFAKNPDYLRSGKYVYNTRVPKTEPVRDSWSNKTKCDAVGGTYAGYLGSNLLGVCDYTTISTTEWTYGKFEQDISAYVTGASVRTPTSFSSTARSTWAGCIEERQTNNTDINGGTATTAPADAWDLDINRIPNSDDSRWAPWWPEVTVNGTGSMIDGPENCASQASRLREYYNDKTSFTNYLASLKPLGSTYHDIGMIWGARFISPDGIFRSATPETNNPNDPDNPKKLRGFNVRKYIIFMTDGDMAPTLSAYSTYGVEELDKRVLGAASGSTAQLNRHLQRFRMACNAAKSQNVEVWVIAFSTTLTTDMQRCASDPSKAAGISNTPELIAKFQEIGSKIGSLRLSQ</sequence>
<evidence type="ECO:0000313" key="4">
    <source>
        <dbReference type="Proteomes" id="UP000197783"/>
    </source>
</evidence>
<keyword evidence="4" id="KW-1185">Reference proteome</keyword>
<name>A0A245ZTA3_9SPHN</name>
<keyword evidence="1" id="KW-0472">Membrane</keyword>
<dbReference type="EMBL" id="NBBJ01000001">
    <property type="protein sequence ID" value="OWK32984.1"/>
    <property type="molecule type" value="Genomic_DNA"/>
</dbReference>
<evidence type="ECO:0000313" key="3">
    <source>
        <dbReference type="EMBL" id="OWK32984.1"/>
    </source>
</evidence>
<dbReference type="AlphaFoldDB" id="A0A245ZTA3"/>
<dbReference type="RefSeq" id="WP_140418418.1">
    <property type="nucleotide sequence ID" value="NZ_NBBJ01000001.1"/>
</dbReference>
<dbReference type="SUPFAM" id="SSF53300">
    <property type="entry name" value="vWA-like"/>
    <property type="match status" value="1"/>
</dbReference>
<dbReference type="OrthoDB" id="7522752at2"/>
<feature type="transmembrane region" description="Helical" evidence="1">
    <location>
        <begin position="21"/>
        <end position="40"/>
    </location>
</feature>
<proteinExistence type="predicted"/>
<organism evidence="3 4">
    <name type="scientific">Sphingomonas mucosissima</name>
    <dbReference type="NCBI Taxonomy" id="370959"/>
    <lineage>
        <taxon>Bacteria</taxon>
        <taxon>Pseudomonadati</taxon>
        <taxon>Pseudomonadota</taxon>
        <taxon>Alphaproteobacteria</taxon>
        <taxon>Sphingomonadales</taxon>
        <taxon>Sphingomonadaceae</taxon>
        <taxon>Sphingomonas</taxon>
    </lineage>
</organism>
<dbReference type="Pfam" id="PF13400">
    <property type="entry name" value="Tad"/>
    <property type="match status" value="1"/>
</dbReference>
<evidence type="ECO:0000256" key="1">
    <source>
        <dbReference type="SAM" id="Phobius"/>
    </source>
</evidence>
<dbReference type="InterPro" id="IPR036465">
    <property type="entry name" value="vWFA_dom_sf"/>
</dbReference>
<feature type="domain" description="Putative Flp pilus-assembly TadG-like N-terminal" evidence="2">
    <location>
        <begin position="19"/>
        <end position="63"/>
    </location>
</feature>
<dbReference type="Proteomes" id="UP000197783">
    <property type="component" value="Unassembled WGS sequence"/>
</dbReference>
<gene>
    <name evidence="3" type="ORF">SPMU_13280</name>
</gene>
<dbReference type="InterPro" id="IPR028087">
    <property type="entry name" value="Tad_N"/>
</dbReference>
<protein>
    <recommendedName>
        <fullName evidence="2">Putative Flp pilus-assembly TadG-like N-terminal domain-containing protein</fullName>
    </recommendedName>
</protein>
<dbReference type="Gene3D" id="3.40.50.410">
    <property type="entry name" value="von Willebrand factor, type A domain"/>
    <property type="match status" value="2"/>
</dbReference>
<comment type="caution">
    <text evidence="3">The sequence shown here is derived from an EMBL/GenBank/DDBJ whole genome shotgun (WGS) entry which is preliminary data.</text>
</comment>
<reference evidence="3 4" key="1">
    <citation type="submission" date="2017-03" db="EMBL/GenBank/DDBJ databases">
        <title>Genome sequence of Sphingomonas mucosissima DSM 17494.</title>
        <authorList>
            <person name="Poehlein A."/>
            <person name="Wuebbeler J.H."/>
            <person name="Steinbuechel A."/>
            <person name="Daniel R."/>
        </authorList>
    </citation>
    <scope>NUCLEOTIDE SEQUENCE [LARGE SCALE GENOMIC DNA]</scope>
    <source>
        <strain evidence="3 4">DSM 17494</strain>
    </source>
</reference>